<reference evidence="9" key="1">
    <citation type="submission" date="2022-04" db="EMBL/GenBank/DDBJ databases">
        <title>Roseomonas acroporae sp. nov., isolated from coral Acropora digitifera.</title>
        <authorList>
            <person name="Sun H."/>
        </authorList>
    </citation>
    <scope>NUCLEOTIDE SEQUENCE</scope>
    <source>
        <strain evidence="9">NAR14</strain>
    </source>
</reference>
<dbReference type="InterPro" id="IPR022572">
    <property type="entry name" value="DNA_rep/recomb_RecO_N"/>
</dbReference>
<evidence type="ECO:0000256" key="4">
    <source>
        <dbReference type="ARBA" id="ARBA00023172"/>
    </source>
</evidence>
<dbReference type="Pfam" id="PF11967">
    <property type="entry name" value="RecO_N"/>
    <property type="match status" value="1"/>
</dbReference>
<evidence type="ECO:0000256" key="2">
    <source>
        <dbReference type="ARBA" id="ARBA00021310"/>
    </source>
</evidence>
<dbReference type="InterPro" id="IPR042242">
    <property type="entry name" value="RecO_C"/>
</dbReference>
<dbReference type="Proteomes" id="UP001139516">
    <property type="component" value="Unassembled WGS sequence"/>
</dbReference>
<evidence type="ECO:0000256" key="7">
    <source>
        <dbReference type="HAMAP-Rule" id="MF_00201"/>
    </source>
</evidence>
<dbReference type="SUPFAM" id="SSF50249">
    <property type="entry name" value="Nucleic acid-binding proteins"/>
    <property type="match status" value="1"/>
</dbReference>
<evidence type="ECO:0000313" key="10">
    <source>
        <dbReference type="Proteomes" id="UP001139516"/>
    </source>
</evidence>
<dbReference type="RefSeq" id="WP_248666762.1">
    <property type="nucleotide sequence ID" value="NZ_JALPRX010000035.1"/>
</dbReference>
<dbReference type="InterPro" id="IPR003717">
    <property type="entry name" value="RecO"/>
</dbReference>
<gene>
    <name evidence="7 9" type="primary">recO</name>
    <name evidence="9" type="ORF">M0638_09355</name>
</gene>
<proteinExistence type="inferred from homology"/>
<dbReference type="Pfam" id="PF02565">
    <property type="entry name" value="RecO_C"/>
    <property type="match status" value="1"/>
</dbReference>
<organism evidence="9 10">
    <name type="scientific">Roseomonas acroporae</name>
    <dbReference type="NCBI Taxonomy" id="2937791"/>
    <lineage>
        <taxon>Bacteria</taxon>
        <taxon>Pseudomonadati</taxon>
        <taxon>Pseudomonadota</taxon>
        <taxon>Alphaproteobacteria</taxon>
        <taxon>Acetobacterales</taxon>
        <taxon>Roseomonadaceae</taxon>
        <taxon>Roseomonas</taxon>
    </lineage>
</organism>
<dbReference type="NCBIfam" id="TIGR00613">
    <property type="entry name" value="reco"/>
    <property type="match status" value="1"/>
</dbReference>
<dbReference type="PANTHER" id="PTHR33991">
    <property type="entry name" value="DNA REPAIR PROTEIN RECO"/>
    <property type="match status" value="1"/>
</dbReference>
<keyword evidence="5 7" id="KW-0234">DNA repair</keyword>
<accession>A0A9X2BTR2</accession>
<sequence length="262" mass="27055">MEWQAPAIVLAARPHGETGAVVSLLTAAHGRHAGLARGGGGRSQAPLWLPGNLVEARWFARLPEQLGNLGGELIHPGAALAMDDPLALSLLAAACALAEAVLPEREPHPRSFEGLVALVAGLAAPDPAVLVPHYVRWEAELLAELGYGLDLARCAATGGTEDLVWVSPRSGRAVSAAAGEPWRDRLLPLPRFLLGQGPSAPADWLAGLRLTGHFLERDACASLHRPLPAARGLLLDRVAGLAAPAIGETATGEKAAGAAEPA</sequence>
<dbReference type="AlphaFoldDB" id="A0A9X2BTR2"/>
<evidence type="ECO:0000256" key="5">
    <source>
        <dbReference type="ARBA" id="ARBA00023204"/>
    </source>
</evidence>
<evidence type="ECO:0000256" key="3">
    <source>
        <dbReference type="ARBA" id="ARBA00022763"/>
    </source>
</evidence>
<protein>
    <recommendedName>
        <fullName evidence="2 7">DNA repair protein RecO</fullName>
    </recommendedName>
    <alternativeName>
        <fullName evidence="6 7">Recombination protein O</fullName>
    </alternativeName>
</protein>
<dbReference type="InterPro" id="IPR037278">
    <property type="entry name" value="ARFGAP/RecO"/>
</dbReference>
<evidence type="ECO:0000256" key="1">
    <source>
        <dbReference type="ARBA" id="ARBA00007452"/>
    </source>
</evidence>
<dbReference type="GO" id="GO:0043590">
    <property type="term" value="C:bacterial nucleoid"/>
    <property type="evidence" value="ECO:0007669"/>
    <property type="project" value="TreeGrafter"/>
</dbReference>
<comment type="function">
    <text evidence="7">Involved in DNA repair and RecF pathway recombination.</text>
</comment>
<dbReference type="Gene3D" id="1.20.1440.120">
    <property type="entry name" value="Recombination protein O, C-terminal domain"/>
    <property type="match status" value="1"/>
</dbReference>
<keyword evidence="10" id="KW-1185">Reference proteome</keyword>
<evidence type="ECO:0000256" key="6">
    <source>
        <dbReference type="ARBA" id="ARBA00033409"/>
    </source>
</evidence>
<comment type="similarity">
    <text evidence="1 7">Belongs to the RecO family.</text>
</comment>
<dbReference type="HAMAP" id="MF_00201">
    <property type="entry name" value="RecO"/>
    <property type="match status" value="1"/>
</dbReference>
<dbReference type="GO" id="GO:0006310">
    <property type="term" value="P:DNA recombination"/>
    <property type="evidence" value="ECO:0007669"/>
    <property type="project" value="UniProtKB-UniRule"/>
</dbReference>
<comment type="caution">
    <text evidence="9">The sequence shown here is derived from an EMBL/GenBank/DDBJ whole genome shotgun (WGS) entry which is preliminary data.</text>
</comment>
<name>A0A9X2BTR2_9PROT</name>
<evidence type="ECO:0000313" key="9">
    <source>
        <dbReference type="EMBL" id="MCK8784587.1"/>
    </source>
</evidence>
<keyword evidence="4 7" id="KW-0233">DNA recombination</keyword>
<dbReference type="GO" id="GO:0006302">
    <property type="term" value="P:double-strand break repair"/>
    <property type="evidence" value="ECO:0007669"/>
    <property type="project" value="TreeGrafter"/>
</dbReference>
<dbReference type="SUPFAM" id="SSF57863">
    <property type="entry name" value="ArfGap/RecO-like zinc finger"/>
    <property type="match status" value="1"/>
</dbReference>
<dbReference type="InterPro" id="IPR012340">
    <property type="entry name" value="NA-bd_OB-fold"/>
</dbReference>
<keyword evidence="3 7" id="KW-0227">DNA damage</keyword>
<dbReference type="PANTHER" id="PTHR33991:SF1">
    <property type="entry name" value="DNA REPAIR PROTEIN RECO"/>
    <property type="match status" value="1"/>
</dbReference>
<feature type="domain" description="DNA replication/recombination mediator RecO N-terminal" evidence="8">
    <location>
        <begin position="1"/>
        <end position="74"/>
    </location>
</feature>
<evidence type="ECO:0000259" key="8">
    <source>
        <dbReference type="Pfam" id="PF11967"/>
    </source>
</evidence>
<dbReference type="EMBL" id="JALPRX010000035">
    <property type="protein sequence ID" value="MCK8784587.1"/>
    <property type="molecule type" value="Genomic_DNA"/>
</dbReference>
<dbReference type="Gene3D" id="2.40.50.140">
    <property type="entry name" value="Nucleic acid-binding proteins"/>
    <property type="match status" value="1"/>
</dbReference>